<evidence type="ECO:0000256" key="2">
    <source>
        <dbReference type="ARBA" id="ARBA00007524"/>
    </source>
</evidence>
<dbReference type="InterPro" id="IPR004307">
    <property type="entry name" value="TspO_MBR"/>
</dbReference>
<feature type="transmembrane region" description="Helical" evidence="7">
    <location>
        <begin position="90"/>
        <end position="111"/>
    </location>
</feature>
<evidence type="ECO:0000256" key="6">
    <source>
        <dbReference type="SAM" id="MobiDB-lite"/>
    </source>
</evidence>
<reference evidence="8 9" key="1">
    <citation type="submission" date="2013-09" db="EMBL/GenBank/DDBJ databases">
        <title>Genome sequencing of Arenimonas composti.</title>
        <authorList>
            <person name="Chen F."/>
            <person name="Wang G."/>
        </authorList>
    </citation>
    <scope>NUCLEOTIDE SEQUENCE [LARGE SCALE GENOMIC DNA]</scope>
    <source>
        <strain evidence="8 9">TR7-09</strain>
    </source>
</reference>
<dbReference type="PANTHER" id="PTHR10057:SF0">
    <property type="entry name" value="TRANSLOCATOR PROTEIN"/>
    <property type="match status" value="1"/>
</dbReference>
<organism evidence="8 9">
    <name type="scientific">Arenimonas composti TR7-09 = DSM 18010</name>
    <dbReference type="NCBI Taxonomy" id="1121013"/>
    <lineage>
        <taxon>Bacteria</taxon>
        <taxon>Pseudomonadati</taxon>
        <taxon>Pseudomonadota</taxon>
        <taxon>Gammaproteobacteria</taxon>
        <taxon>Lysobacterales</taxon>
        <taxon>Lysobacteraceae</taxon>
        <taxon>Arenimonas</taxon>
    </lineage>
</organism>
<dbReference type="AlphaFoldDB" id="A0A091BF87"/>
<sequence length="201" mass="21407">MSADRRPVPPTTAASAQGSPTAGAGAAPSLAAPGAAALPPAPERPGPLGWLALLAWVFGSIAIGGAVGWFTRPDAWFESLAKPTWQPPDWLFGPVWTLLYALIGAAAWLFARTPGGPPGERRAAWVAFALQAGLNLAWSPLFFRLHSPGLAFLDICLLWLAVLATTLLFGRVRPLAGYLLWPYVLWVSFALVLNGTIWLMN</sequence>
<protein>
    <recommendedName>
        <fullName evidence="10">Tryptophan-rich sensory protein</fullName>
    </recommendedName>
</protein>
<feature type="region of interest" description="Disordered" evidence="6">
    <location>
        <begin position="1"/>
        <end position="29"/>
    </location>
</feature>
<name>A0A091BF87_9GAMM</name>
<evidence type="ECO:0008006" key="10">
    <source>
        <dbReference type="Google" id="ProtNLM"/>
    </source>
</evidence>
<evidence type="ECO:0000256" key="4">
    <source>
        <dbReference type="ARBA" id="ARBA00022989"/>
    </source>
</evidence>
<feature type="transmembrane region" description="Helical" evidence="7">
    <location>
        <begin position="123"/>
        <end position="143"/>
    </location>
</feature>
<evidence type="ECO:0000256" key="1">
    <source>
        <dbReference type="ARBA" id="ARBA00004141"/>
    </source>
</evidence>
<dbReference type="GO" id="GO:0016020">
    <property type="term" value="C:membrane"/>
    <property type="evidence" value="ECO:0007669"/>
    <property type="project" value="UniProtKB-SubCell"/>
</dbReference>
<feature type="transmembrane region" description="Helical" evidence="7">
    <location>
        <begin position="181"/>
        <end position="200"/>
    </location>
</feature>
<keyword evidence="3 7" id="KW-0812">Transmembrane</keyword>
<gene>
    <name evidence="8" type="ORF">P873_10725</name>
</gene>
<dbReference type="Proteomes" id="UP000029391">
    <property type="component" value="Unassembled WGS sequence"/>
</dbReference>
<comment type="caution">
    <text evidence="8">The sequence shown here is derived from an EMBL/GenBank/DDBJ whole genome shotgun (WGS) entry which is preliminary data.</text>
</comment>
<keyword evidence="4 7" id="KW-1133">Transmembrane helix</keyword>
<evidence type="ECO:0000256" key="7">
    <source>
        <dbReference type="SAM" id="Phobius"/>
    </source>
</evidence>
<dbReference type="eggNOG" id="COG3476">
    <property type="taxonomic scope" value="Bacteria"/>
</dbReference>
<feature type="transmembrane region" description="Helical" evidence="7">
    <location>
        <begin position="149"/>
        <end position="169"/>
    </location>
</feature>
<feature type="transmembrane region" description="Helical" evidence="7">
    <location>
        <begin position="48"/>
        <end position="70"/>
    </location>
</feature>
<dbReference type="FunFam" id="1.20.1260.100:FF:000001">
    <property type="entry name" value="translocator protein 2"/>
    <property type="match status" value="1"/>
</dbReference>
<dbReference type="GO" id="GO:0033013">
    <property type="term" value="P:tetrapyrrole metabolic process"/>
    <property type="evidence" value="ECO:0007669"/>
    <property type="project" value="UniProtKB-ARBA"/>
</dbReference>
<dbReference type="Pfam" id="PF03073">
    <property type="entry name" value="TspO_MBR"/>
    <property type="match status" value="1"/>
</dbReference>
<dbReference type="PANTHER" id="PTHR10057">
    <property type="entry name" value="PERIPHERAL-TYPE BENZODIAZEPINE RECEPTOR"/>
    <property type="match status" value="1"/>
</dbReference>
<accession>A0A091BF87</accession>
<dbReference type="CDD" id="cd15904">
    <property type="entry name" value="TSPO_MBR"/>
    <property type="match status" value="1"/>
</dbReference>
<dbReference type="InterPro" id="IPR038330">
    <property type="entry name" value="TspO/MBR-related_sf"/>
</dbReference>
<comment type="similarity">
    <text evidence="2">Belongs to the TspO/BZRP family.</text>
</comment>
<evidence type="ECO:0000256" key="5">
    <source>
        <dbReference type="ARBA" id="ARBA00023136"/>
    </source>
</evidence>
<dbReference type="RefSeq" id="WP_245570626.1">
    <property type="nucleotide sequence ID" value="NZ_AUFF01000002.1"/>
</dbReference>
<comment type="subcellular location">
    <subcellularLocation>
        <location evidence="1">Membrane</location>
        <topology evidence="1">Multi-pass membrane protein</topology>
    </subcellularLocation>
</comment>
<dbReference type="STRING" id="1121013.GCA_000426365_00979"/>
<keyword evidence="5 7" id="KW-0472">Membrane</keyword>
<dbReference type="EMBL" id="AWXU01000035">
    <property type="protein sequence ID" value="KFN49439.1"/>
    <property type="molecule type" value="Genomic_DNA"/>
</dbReference>
<dbReference type="Gene3D" id="1.20.1260.100">
    <property type="entry name" value="TspO/MBR protein"/>
    <property type="match status" value="1"/>
</dbReference>
<feature type="compositionally biased region" description="Low complexity" evidence="6">
    <location>
        <begin position="11"/>
        <end position="29"/>
    </location>
</feature>
<keyword evidence="9" id="KW-1185">Reference proteome</keyword>
<evidence type="ECO:0000313" key="8">
    <source>
        <dbReference type="EMBL" id="KFN49439.1"/>
    </source>
</evidence>
<proteinExistence type="inferred from homology"/>
<evidence type="ECO:0000256" key="3">
    <source>
        <dbReference type="ARBA" id="ARBA00022692"/>
    </source>
</evidence>
<evidence type="ECO:0000313" key="9">
    <source>
        <dbReference type="Proteomes" id="UP000029391"/>
    </source>
</evidence>